<dbReference type="OrthoDB" id="110024at2759"/>
<dbReference type="STRING" id="407821.A0A087U7G2"/>
<dbReference type="Proteomes" id="UP000054359">
    <property type="component" value="Unassembled WGS sequence"/>
</dbReference>
<gene>
    <name evidence="3" type="ORF">X975_15131</name>
</gene>
<evidence type="ECO:0000256" key="1">
    <source>
        <dbReference type="ARBA" id="ARBA00022553"/>
    </source>
</evidence>
<accession>A0A087U7G2</accession>
<dbReference type="PROSITE" id="PS50076">
    <property type="entry name" value="DNAJ_2"/>
    <property type="match status" value="1"/>
</dbReference>
<dbReference type="GO" id="GO:0005737">
    <property type="term" value="C:cytoplasm"/>
    <property type="evidence" value="ECO:0007669"/>
    <property type="project" value="TreeGrafter"/>
</dbReference>
<dbReference type="Pfam" id="PF00226">
    <property type="entry name" value="DnaJ"/>
    <property type="match status" value="1"/>
</dbReference>
<evidence type="ECO:0000313" key="3">
    <source>
        <dbReference type="EMBL" id="KFM73301.1"/>
    </source>
</evidence>
<dbReference type="CDD" id="cd06257">
    <property type="entry name" value="DnaJ"/>
    <property type="match status" value="1"/>
</dbReference>
<dbReference type="Gene3D" id="1.10.287.110">
    <property type="entry name" value="DnaJ domain"/>
    <property type="match status" value="1"/>
</dbReference>
<keyword evidence="1" id="KW-0597">Phosphoprotein</keyword>
<dbReference type="OMA" id="WLDLWSK"/>
<dbReference type="InterPro" id="IPR056453">
    <property type="entry name" value="HTH_DNAJC9"/>
</dbReference>
<dbReference type="Pfam" id="PF23302">
    <property type="entry name" value="HTH_DNAJC9"/>
    <property type="match status" value="1"/>
</dbReference>
<proteinExistence type="predicted"/>
<feature type="non-terminal residue" evidence="3">
    <location>
        <position position="241"/>
    </location>
</feature>
<evidence type="ECO:0000313" key="4">
    <source>
        <dbReference type="Proteomes" id="UP000054359"/>
    </source>
</evidence>
<dbReference type="PANTHER" id="PTHR44144">
    <property type="entry name" value="DNAJ HOMOLOG SUBFAMILY C MEMBER 9"/>
    <property type="match status" value="1"/>
</dbReference>
<dbReference type="InterPro" id="IPR036869">
    <property type="entry name" value="J_dom_sf"/>
</dbReference>
<sequence length="241" mass="28413">MGLIDDCQTYFGTNCLYNVLLVDKRASEDELKKAYRKASLLLHPDKADDSEKETATRKFQTLSKIYCILSDPEKRVTYDETGCIDDENAFEPDKDWESYWRLLFPKITEEQIDNFLKKYNGSEEEKEDLKSCYMQFEGDMSKVSECLIGYNIDDEDRYYQILNDLIQKNEIPKFPKFVNETAQKRLTRRKRFKKEAAEAEKMKKEMGLDQGLVVAIANRATERRNQFDDMMKNLEAKYAKK</sequence>
<dbReference type="PRINTS" id="PR00625">
    <property type="entry name" value="JDOMAIN"/>
</dbReference>
<dbReference type="GO" id="GO:0005634">
    <property type="term" value="C:nucleus"/>
    <property type="evidence" value="ECO:0007669"/>
    <property type="project" value="TreeGrafter"/>
</dbReference>
<evidence type="ECO:0000259" key="2">
    <source>
        <dbReference type="PROSITE" id="PS50076"/>
    </source>
</evidence>
<name>A0A087U7G2_STEMI</name>
<keyword evidence="4" id="KW-1185">Reference proteome</keyword>
<protein>
    <submittedName>
        <fullName evidence="3">DnaJ-like protein subfamily C member 9</fullName>
    </submittedName>
</protein>
<feature type="domain" description="J" evidence="2">
    <location>
        <begin position="15"/>
        <end position="82"/>
    </location>
</feature>
<dbReference type="AlphaFoldDB" id="A0A087U7G2"/>
<reference evidence="3 4" key="1">
    <citation type="submission" date="2013-11" db="EMBL/GenBank/DDBJ databases">
        <title>Genome sequencing of Stegodyphus mimosarum.</title>
        <authorList>
            <person name="Bechsgaard J."/>
        </authorList>
    </citation>
    <scope>NUCLEOTIDE SEQUENCE [LARGE SCALE GENOMIC DNA]</scope>
</reference>
<dbReference type="InterPro" id="IPR052594">
    <property type="entry name" value="J_domain-containing_protein"/>
</dbReference>
<dbReference type="EMBL" id="KK118571">
    <property type="protein sequence ID" value="KFM73301.1"/>
    <property type="molecule type" value="Genomic_DNA"/>
</dbReference>
<dbReference type="InterPro" id="IPR001623">
    <property type="entry name" value="DnaJ_domain"/>
</dbReference>
<dbReference type="GO" id="GO:0031072">
    <property type="term" value="F:heat shock protein binding"/>
    <property type="evidence" value="ECO:0007669"/>
    <property type="project" value="TreeGrafter"/>
</dbReference>
<dbReference type="SMART" id="SM00271">
    <property type="entry name" value="DnaJ"/>
    <property type="match status" value="1"/>
</dbReference>
<dbReference type="FunFam" id="1.10.287.110:FF:000035">
    <property type="entry name" value="DnaJ homolog subfamily C member 9"/>
    <property type="match status" value="1"/>
</dbReference>
<dbReference type="SUPFAM" id="SSF46565">
    <property type="entry name" value="Chaperone J-domain"/>
    <property type="match status" value="1"/>
</dbReference>
<organism evidence="3 4">
    <name type="scientific">Stegodyphus mimosarum</name>
    <name type="common">African social velvet spider</name>
    <dbReference type="NCBI Taxonomy" id="407821"/>
    <lineage>
        <taxon>Eukaryota</taxon>
        <taxon>Metazoa</taxon>
        <taxon>Ecdysozoa</taxon>
        <taxon>Arthropoda</taxon>
        <taxon>Chelicerata</taxon>
        <taxon>Arachnida</taxon>
        <taxon>Araneae</taxon>
        <taxon>Araneomorphae</taxon>
        <taxon>Entelegynae</taxon>
        <taxon>Eresoidea</taxon>
        <taxon>Eresidae</taxon>
        <taxon>Stegodyphus</taxon>
    </lineage>
</organism>
<dbReference type="PANTHER" id="PTHR44144:SF1">
    <property type="entry name" value="DNAJ HOMOLOG SUBFAMILY C MEMBER 9"/>
    <property type="match status" value="1"/>
</dbReference>